<feature type="compositionally biased region" description="Basic and acidic residues" evidence="1">
    <location>
        <begin position="74"/>
        <end position="103"/>
    </location>
</feature>
<dbReference type="AlphaFoldDB" id="A0A6A5RGE1"/>
<proteinExistence type="predicted"/>
<accession>A0A6A5RGE1</accession>
<feature type="compositionally biased region" description="Polar residues" evidence="1">
    <location>
        <begin position="368"/>
        <end position="379"/>
    </location>
</feature>
<dbReference type="GeneID" id="54354191"/>
<evidence type="ECO:0000313" key="3">
    <source>
        <dbReference type="Proteomes" id="UP000800082"/>
    </source>
</evidence>
<keyword evidence="3" id="KW-1185">Reference proteome</keyword>
<dbReference type="EMBL" id="ML978976">
    <property type="protein sequence ID" value="KAF1926579.1"/>
    <property type="molecule type" value="Genomic_DNA"/>
</dbReference>
<feature type="region of interest" description="Disordered" evidence="1">
    <location>
        <begin position="74"/>
        <end position="105"/>
    </location>
</feature>
<sequence length="475" mass="54359">MSFERPEAGKPLAPSRQKKRREQSPSPLNNRTNNQDTSPADTEEVHNDPDNVSALGSEDDEEAAVRWQEVIAARTEEEIRRYKELPTKTRTRAEAQHDEDLHNLRTRRMRETQSIAAQALELTQQPASETQQQVCRASRRDKDGMGERIGPPSPPSGSSSGTCDKSRVQQAILFSSGHVTIPTLKRTDTDTFTTSTKSPSPPPNTHWRDLQRQRGRLNLDFSRLDTHYILTHEFIDDVNAMLDSISGWPEAQFQDIKYAFQEDCDNRGRTIEFVDLGNRRWGVRLLDPLRTSRRDSEPIAERSTTPSDSPPSPPSPRLRQLDEDVPSWNSDDEPLDCECSHVRDDMEQDDDIPGWIREYQEHLRSRQRGTSSKQAQQTQQREKPRSHPISTPEPTQRSVPEERSAAEAVPRTRSISTRVPIPQIRHAHERPIHPDATGSRRWIGPDLFPVGMTPPKAQKEQRNDQKLLEELFKKK</sequence>
<feature type="region of interest" description="Disordered" evidence="1">
    <location>
        <begin position="292"/>
        <end position="338"/>
    </location>
</feature>
<feature type="region of interest" description="Disordered" evidence="1">
    <location>
        <begin position="189"/>
        <end position="208"/>
    </location>
</feature>
<dbReference type="Proteomes" id="UP000800082">
    <property type="component" value="Unassembled WGS sequence"/>
</dbReference>
<dbReference type="RefSeq" id="XP_033446831.1">
    <property type="nucleotide sequence ID" value="XM_033596524.1"/>
</dbReference>
<feature type="compositionally biased region" description="Polar residues" evidence="1">
    <location>
        <begin position="120"/>
        <end position="135"/>
    </location>
</feature>
<evidence type="ECO:0000256" key="1">
    <source>
        <dbReference type="SAM" id="MobiDB-lite"/>
    </source>
</evidence>
<evidence type="ECO:0000313" key="2">
    <source>
        <dbReference type="EMBL" id="KAF1926579.1"/>
    </source>
</evidence>
<feature type="compositionally biased region" description="Polar residues" evidence="1">
    <location>
        <begin position="24"/>
        <end position="40"/>
    </location>
</feature>
<feature type="region of interest" description="Disordered" evidence="1">
    <location>
        <begin position="363"/>
        <end position="464"/>
    </location>
</feature>
<dbReference type="OrthoDB" id="3788294at2759"/>
<feature type="region of interest" description="Disordered" evidence="1">
    <location>
        <begin position="1"/>
        <end position="62"/>
    </location>
</feature>
<gene>
    <name evidence="2" type="ORF">M421DRAFT_6851</name>
</gene>
<name>A0A6A5RGE1_9PLEO</name>
<reference evidence="2" key="1">
    <citation type="journal article" date="2020" name="Stud. Mycol.">
        <title>101 Dothideomycetes genomes: a test case for predicting lifestyles and emergence of pathogens.</title>
        <authorList>
            <person name="Haridas S."/>
            <person name="Albert R."/>
            <person name="Binder M."/>
            <person name="Bloem J."/>
            <person name="Labutti K."/>
            <person name="Salamov A."/>
            <person name="Andreopoulos B."/>
            <person name="Baker S."/>
            <person name="Barry K."/>
            <person name="Bills G."/>
            <person name="Bluhm B."/>
            <person name="Cannon C."/>
            <person name="Castanera R."/>
            <person name="Culley D."/>
            <person name="Daum C."/>
            <person name="Ezra D."/>
            <person name="Gonzalez J."/>
            <person name="Henrissat B."/>
            <person name="Kuo A."/>
            <person name="Liang C."/>
            <person name="Lipzen A."/>
            <person name="Lutzoni F."/>
            <person name="Magnuson J."/>
            <person name="Mondo S."/>
            <person name="Nolan M."/>
            <person name="Ohm R."/>
            <person name="Pangilinan J."/>
            <person name="Park H.-J."/>
            <person name="Ramirez L."/>
            <person name="Alfaro M."/>
            <person name="Sun H."/>
            <person name="Tritt A."/>
            <person name="Yoshinaga Y."/>
            <person name="Zwiers L.-H."/>
            <person name="Turgeon B."/>
            <person name="Goodwin S."/>
            <person name="Spatafora J."/>
            <person name="Crous P."/>
            <person name="Grigoriev I."/>
        </authorList>
    </citation>
    <scope>NUCLEOTIDE SEQUENCE</scope>
    <source>
        <strain evidence="2">CBS 183.55</strain>
    </source>
</reference>
<organism evidence="2 3">
    <name type="scientific">Didymella exigua CBS 183.55</name>
    <dbReference type="NCBI Taxonomy" id="1150837"/>
    <lineage>
        <taxon>Eukaryota</taxon>
        <taxon>Fungi</taxon>
        <taxon>Dikarya</taxon>
        <taxon>Ascomycota</taxon>
        <taxon>Pezizomycotina</taxon>
        <taxon>Dothideomycetes</taxon>
        <taxon>Pleosporomycetidae</taxon>
        <taxon>Pleosporales</taxon>
        <taxon>Pleosporineae</taxon>
        <taxon>Didymellaceae</taxon>
        <taxon>Didymella</taxon>
    </lineage>
</organism>
<feature type="compositionally biased region" description="Polar residues" evidence="1">
    <location>
        <begin position="388"/>
        <end position="398"/>
    </location>
</feature>
<feature type="region of interest" description="Disordered" evidence="1">
    <location>
        <begin position="120"/>
        <end position="164"/>
    </location>
</feature>
<protein>
    <submittedName>
        <fullName evidence="2">Uncharacterized protein</fullName>
    </submittedName>
</protein>